<dbReference type="InterPro" id="IPR007280">
    <property type="entry name" value="Peptidase_C_arc/bac"/>
</dbReference>
<proteinExistence type="predicted"/>
<keyword evidence="3" id="KW-0378">Hydrolase</keyword>
<dbReference type="GO" id="GO:0008233">
    <property type="term" value="F:peptidase activity"/>
    <property type="evidence" value="ECO:0007669"/>
    <property type="project" value="UniProtKB-KW"/>
</dbReference>
<dbReference type="GO" id="GO:0006508">
    <property type="term" value="P:proteolysis"/>
    <property type="evidence" value="ECO:0007669"/>
    <property type="project" value="UniProtKB-KW"/>
</dbReference>
<reference evidence="3" key="1">
    <citation type="submission" date="2024-07" db="EMBL/GenBank/DDBJ databases">
        <title>Complete genome sequence of Verrucomicrobiaceae bacterium NT6N.</title>
        <authorList>
            <person name="Huang C."/>
            <person name="Takami H."/>
            <person name="Hamasaki K."/>
        </authorList>
    </citation>
    <scope>NUCLEOTIDE SEQUENCE</scope>
    <source>
        <strain evidence="3">NT6N</strain>
    </source>
</reference>
<protein>
    <submittedName>
        <fullName evidence="3">Serine protease</fullName>
    </submittedName>
</protein>
<organism evidence="3">
    <name type="scientific">Oceaniferula spumae</name>
    <dbReference type="NCBI Taxonomy" id="2979115"/>
    <lineage>
        <taxon>Bacteria</taxon>
        <taxon>Pseudomonadati</taxon>
        <taxon>Verrucomicrobiota</taxon>
        <taxon>Verrucomicrobiia</taxon>
        <taxon>Verrucomicrobiales</taxon>
        <taxon>Verrucomicrobiaceae</taxon>
        <taxon>Oceaniferula</taxon>
    </lineage>
</organism>
<sequence length="812" mass="87793">MIRAKRRTLGAFIALSALLIPLTVQAFTPVLNLVLPRGGQRGTDVEVNLRGDRMYDPQEIIFLKPGITVKSITKVNDKHVKAVLTIAADAALGEYPLRLRCKGGVTYMRTFLVGQFPSVAEVESNNEFEKPQIVPWNSTVEGVAGLEDVDYFRVSAKKGQRISVEVEGMRLGGVFFDPYVAILDSRRFELATSDDTPLLRQDSYASVVAPADGDYTVLVRESSYEGNDNCRYRLHIGGFTRPAAVYPPAAAPGQETVFKMIGDPAGDYEVKATVSGAEGDHYPLYVTRDGQSAPSPNPVLVSALPFANEKEPNNAGKEAGETLAAPCAFHGIIGKKDDVDWFRFSAKKGQNLRIQVLARSLRSPLDSVLILRDDKGKQIARNDDQGQLDSIIDFKPPADGDYLLNVRDQLGNGGPGYVYRVEIDHRKAALSATLPVAARNDSQLRKMICIPRGNRYATVVNIARSNIACDVLLAADSLPAGVTMSHSPAPKAATNFLAFFEATADAPIAGGLHHFSVRDAKPESSVKGDLKEVIDHIEINNVGTFHSTTDNRITVAVIEEAPFSVELASPPVPIVRNGTARLHVKVHRKEGFDAPVNVVLPWKPAGVGSPTSITIAKDKSEGFYDINANAEALIGKHRICVIAEATTKMGPVMIASAPVDLTVSEPFLSASFEMASTIPGKNTSLLCKIEHSQPFEGEAQVILQGLPHGVKTKPTTINSNTKEIVFDLEVAADAPKGNHNTIFCQVLPKRGGHVIPHNTGHGGTLRINPPPPAPKVANKAAKPPEKQVASQDKKPVAKKPLSRLEELRQRNK</sequence>
<accession>A0AAT9FPF5</accession>
<feature type="domain" description="Peptidase C-terminal archaeal/bacterial" evidence="2">
    <location>
        <begin position="148"/>
        <end position="220"/>
    </location>
</feature>
<dbReference type="Pfam" id="PF04151">
    <property type="entry name" value="PPC"/>
    <property type="match status" value="2"/>
</dbReference>
<feature type="domain" description="Peptidase C-terminal archaeal/bacterial" evidence="2">
    <location>
        <begin position="338"/>
        <end position="407"/>
    </location>
</feature>
<dbReference type="AlphaFoldDB" id="A0AAT9FPF5"/>
<feature type="region of interest" description="Disordered" evidence="1">
    <location>
        <begin position="758"/>
        <end position="812"/>
    </location>
</feature>
<dbReference type="Gene3D" id="2.60.40.10">
    <property type="entry name" value="Immunoglobulins"/>
    <property type="match status" value="1"/>
</dbReference>
<dbReference type="EMBL" id="AP026866">
    <property type="protein sequence ID" value="BDS07875.1"/>
    <property type="molecule type" value="Genomic_DNA"/>
</dbReference>
<dbReference type="Gene3D" id="2.60.120.380">
    <property type="match status" value="2"/>
</dbReference>
<evidence type="ECO:0000313" key="3">
    <source>
        <dbReference type="EMBL" id="BDS07875.1"/>
    </source>
</evidence>
<evidence type="ECO:0000256" key="1">
    <source>
        <dbReference type="SAM" id="MobiDB-lite"/>
    </source>
</evidence>
<evidence type="ECO:0000259" key="2">
    <source>
        <dbReference type="Pfam" id="PF04151"/>
    </source>
</evidence>
<name>A0AAT9FPF5_9BACT</name>
<dbReference type="InterPro" id="IPR013783">
    <property type="entry name" value="Ig-like_fold"/>
</dbReference>
<feature type="compositionally biased region" description="Basic and acidic residues" evidence="1">
    <location>
        <begin position="802"/>
        <end position="812"/>
    </location>
</feature>
<dbReference type="SUPFAM" id="SSF89260">
    <property type="entry name" value="Collagen-binding domain"/>
    <property type="match status" value="1"/>
</dbReference>
<keyword evidence="3" id="KW-0645">Protease</keyword>
<gene>
    <name evidence="3" type="ORF">NT6N_29150</name>
</gene>
<dbReference type="KEGG" id="osu:NT6N_29150"/>